<comment type="caution">
    <text evidence="2">The sequence shown here is derived from an EMBL/GenBank/DDBJ whole genome shotgun (WGS) entry which is preliminary data.</text>
</comment>
<evidence type="ECO:0000313" key="3">
    <source>
        <dbReference type="Proteomes" id="UP000236286"/>
    </source>
</evidence>
<protein>
    <submittedName>
        <fullName evidence="2">Uncharacterized protein</fullName>
    </submittedName>
</protein>
<proteinExistence type="predicted"/>
<dbReference type="EMBL" id="PDZR01000003">
    <property type="protein sequence ID" value="PNG27038.1"/>
    <property type="molecule type" value="Genomic_DNA"/>
</dbReference>
<reference evidence="2 3" key="1">
    <citation type="submission" date="2017-10" db="EMBL/GenBank/DDBJ databases">
        <title>Genome announcement of Methylocella silvestris TVC from permafrost.</title>
        <authorList>
            <person name="Wang J."/>
            <person name="Geng K."/>
            <person name="Ul-Haque F."/>
            <person name="Crombie A.T."/>
            <person name="Street L.E."/>
            <person name="Wookey P.A."/>
            <person name="Murrell J.C."/>
            <person name="Pratscher J."/>
        </authorList>
    </citation>
    <scope>NUCLEOTIDE SEQUENCE [LARGE SCALE GENOMIC DNA]</scope>
    <source>
        <strain evidence="2 3">TVC</strain>
    </source>
</reference>
<evidence type="ECO:0000313" key="2">
    <source>
        <dbReference type="EMBL" id="PNG27038.1"/>
    </source>
</evidence>
<accession>A0A2J7TJT6</accession>
<feature type="compositionally biased region" description="Basic residues" evidence="1">
    <location>
        <begin position="1"/>
        <end position="12"/>
    </location>
</feature>
<feature type="compositionally biased region" description="Basic and acidic residues" evidence="1">
    <location>
        <begin position="59"/>
        <end position="69"/>
    </location>
</feature>
<gene>
    <name evidence="2" type="ORF">CR492_04865</name>
</gene>
<feature type="region of interest" description="Disordered" evidence="1">
    <location>
        <begin position="51"/>
        <end position="131"/>
    </location>
</feature>
<dbReference type="AlphaFoldDB" id="A0A2J7TJT6"/>
<evidence type="ECO:0000256" key="1">
    <source>
        <dbReference type="SAM" id="MobiDB-lite"/>
    </source>
</evidence>
<feature type="compositionally biased region" description="Gly residues" evidence="1">
    <location>
        <begin position="121"/>
        <end position="131"/>
    </location>
</feature>
<name>A0A2J7TJT6_METSI</name>
<organism evidence="2 3">
    <name type="scientific">Methylocella silvestris</name>
    <dbReference type="NCBI Taxonomy" id="199596"/>
    <lineage>
        <taxon>Bacteria</taxon>
        <taxon>Pseudomonadati</taxon>
        <taxon>Pseudomonadota</taxon>
        <taxon>Alphaproteobacteria</taxon>
        <taxon>Hyphomicrobiales</taxon>
        <taxon>Beijerinckiaceae</taxon>
        <taxon>Methylocella</taxon>
    </lineage>
</organism>
<sequence>MPQSRRAGKPIRKALFPPRPGSKGVSGGFAGPLARGGLEDEVLNARAFRMNKVPAHGPGENRKGAERQRLAAALRANLGRRKAQGRGRQAAEAGSEQQDRAGDEGEAISEAISRESVCHSEGGGDCPGTTS</sequence>
<feature type="region of interest" description="Disordered" evidence="1">
    <location>
        <begin position="1"/>
        <end position="35"/>
    </location>
</feature>
<dbReference type="Proteomes" id="UP000236286">
    <property type="component" value="Unassembled WGS sequence"/>
</dbReference>